<reference evidence="12 13" key="1">
    <citation type="submission" date="2014-01" db="EMBL/GenBank/DDBJ databases">
        <title>Actinotalea ferrariae CF5-4.</title>
        <authorList>
            <person name="Chen F."/>
            <person name="Li Y."/>
            <person name="Wang G."/>
        </authorList>
    </citation>
    <scope>NUCLEOTIDE SEQUENCE [LARGE SCALE GENOMIC DNA]</scope>
    <source>
        <strain evidence="12 13">CF5-4</strain>
    </source>
</reference>
<evidence type="ECO:0000259" key="9">
    <source>
        <dbReference type="PROSITE" id="PS50109"/>
    </source>
</evidence>
<feature type="region of interest" description="Disordered" evidence="8">
    <location>
        <begin position="1"/>
        <end position="23"/>
    </location>
</feature>
<protein>
    <recommendedName>
        <fullName evidence="3">histidine kinase</fullName>
        <ecNumber evidence="3">2.7.13.3</ecNumber>
    </recommendedName>
</protein>
<dbReference type="InterPro" id="IPR036097">
    <property type="entry name" value="HisK_dim/P_sf"/>
</dbReference>
<dbReference type="PANTHER" id="PTHR43711:SF1">
    <property type="entry name" value="HISTIDINE KINASE 1"/>
    <property type="match status" value="1"/>
</dbReference>
<evidence type="ECO:0000259" key="10">
    <source>
        <dbReference type="PROSITE" id="PS50112"/>
    </source>
</evidence>
<dbReference type="EMBL" id="AXCW01000081">
    <property type="protein sequence ID" value="EYR63599.1"/>
    <property type="molecule type" value="Genomic_DNA"/>
</dbReference>
<dbReference type="SUPFAM" id="SSF55781">
    <property type="entry name" value="GAF domain-like"/>
    <property type="match status" value="1"/>
</dbReference>
<dbReference type="CDD" id="cd00130">
    <property type="entry name" value="PAS"/>
    <property type="match status" value="1"/>
</dbReference>
<dbReference type="Gene3D" id="1.10.287.130">
    <property type="match status" value="1"/>
</dbReference>
<feature type="domain" description="PAS" evidence="10">
    <location>
        <begin position="181"/>
        <end position="234"/>
    </location>
</feature>
<dbReference type="GO" id="GO:0005886">
    <property type="term" value="C:plasma membrane"/>
    <property type="evidence" value="ECO:0007669"/>
    <property type="project" value="UniProtKB-SubCell"/>
</dbReference>
<dbReference type="SMART" id="SM00387">
    <property type="entry name" value="HATPase_c"/>
    <property type="match status" value="1"/>
</dbReference>
<dbReference type="InterPro" id="IPR000014">
    <property type="entry name" value="PAS"/>
</dbReference>
<dbReference type="NCBIfam" id="TIGR00229">
    <property type="entry name" value="sensory_box"/>
    <property type="match status" value="1"/>
</dbReference>
<comment type="subcellular location">
    <subcellularLocation>
        <location evidence="2">Cell membrane</location>
    </subcellularLocation>
</comment>
<accession>A0A021VQX0</accession>
<dbReference type="SMART" id="SM00086">
    <property type="entry name" value="PAC"/>
    <property type="match status" value="1"/>
</dbReference>
<dbReference type="Pfam" id="PF00512">
    <property type="entry name" value="HisKA"/>
    <property type="match status" value="1"/>
</dbReference>
<evidence type="ECO:0000256" key="8">
    <source>
        <dbReference type="SAM" id="MobiDB-lite"/>
    </source>
</evidence>
<dbReference type="PROSITE" id="PS50112">
    <property type="entry name" value="PAS"/>
    <property type="match status" value="1"/>
</dbReference>
<evidence type="ECO:0000256" key="4">
    <source>
        <dbReference type="ARBA" id="ARBA00022553"/>
    </source>
</evidence>
<dbReference type="CDD" id="cd16922">
    <property type="entry name" value="HATPase_EvgS-ArcB-TorS-like"/>
    <property type="match status" value="1"/>
</dbReference>
<feature type="region of interest" description="Disordered" evidence="8">
    <location>
        <begin position="537"/>
        <end position="556"/>
    </location>
</feature>
<feature type="domain" description="PAC" evidence="11">
    <location>
        <begin position="260"/>
        <end position="311"/>
    </location>
</feature>
<dbReference type="SUPFAM" id="SSF47384">
    <property type="entry name" value="Homodimeric domain of signal transducing histidine kinase"/>
    <property type="match status" value="1"/>
</dbReference>
<proteinExistence type="predicted"/>
<dbReference type="GO" id="GO:0000155">
    <property type="term" value="F:phosphorelay sensor kinase activity"/>
    <property type="evidence" value="ECO:0007669"/>
    <property type="project" value="InterPro"/>
</dbReference>
<keyword evidence="4" id="KW-0597">Phosphoprotein</keyword>
<feature type="compositionally biased region" description="Pro residues" evidence="8">
    <location>
        <begin position="1"/>
        <end position="14"/>
    </location>
</feature>
<evidence type="ECO:0000256" key="3">
    <source>
        <dbReference type="ARBA" id="ARBA00012438"/>
    </source>
</evidence>
<evidence type="ECO:0000256" key="5">
    <source>
        <dbReference type="ARBA" id="ARBA00022679"/>
    </source>
</evidence>
<name>A0A021VQX0_9CELL</name>
<feature type="compositionally biased region" description="Low complexity" evidence="8">
    <location>
        <begin position="538"/>
        <end position="556"/>
    </location>
</feature>
<dbReference type="AlphaFoldDB" id="A0A021VQX0"/>
<dbReference type="InterPro" id="IPR029016">
    <property type="entry name" value="GAF-like_dom_sf"/>
</dbReference>
<dbReference type="InterPro" id="IPR035965">
    <property type="entry name" value="PAS-like_dom_sf"/>
</dbReference>
<sequence>MSDPPTSPDPPDQPDQPDQSGRRTAVLAAARIAPGWSEERFDRITRLAAKLLDVPMAMINLVAEHQWTKAAHGIEGAPTPLRDSICRHAVDSGTALEVADMTQDGRFEGNVFVTRDPHLRFYAARPLAVEGLDVGTLCVMDTAPRELDEDQRAVLDELAAWAEAELNNASLNALVRRVQEQQRLTGLVLTSADEGIVGCDHDGVVVFANPAALALLGRDEGELVGRRLHDVVHPARPDGTPFPTAQCATHRAMTRGEPLTAHETSFVRSDGTWVPIEQTVAPMRDADALVGSVVTFRDVSARTEIARLKAEFVGVVSHELRTPLTSIRGSLALLGAGVMGPLADEQRPLVDMALANVERLGHLVDDILDLERLDAGRLPLRPAAIDAADLVREVVDLLSPAAQAAGVALAAARPLPAGPVTVDAGRLLQALTNLVGNAVKFTEAGGEVTVRVTTDERAVRVHVTDTGRGIPADRLGSVFDRFVHIDGDATRTKGSGLGLSITRGIVERSGGRVEVASELGVGSTFTVELPRRYDEVSGAAAGPAPVTPTADPQGAP</sequence>
<dbReference type="PROSITE" id="PS50109">
    <property type="entry name" value="HIS_KIN"/>
    <property type="match status" value="1"/>
</dbReference>
<dbReference type="PANTHER" id="PTHR43711">
    <property type="entry name" value="TWO-COMPONENT HISTIDINE KINASE"/>
    <property type="match status" value="1"/>
</dbReference>
<evidence type="ECO:0000256" key="6">
    <source>
        <dbReference type="ARBA" id="ARBA00022777"/>
    </source>
</evidence>
<dbReference type="Gene3D" id="3.30.450.40">
    <property type="match status" value="1"/>
</dbReference>
<dbReference type="SMART" id="SM00091">
    <property type="entry name" value="PAS"/>
    <property type="match status" value="1"/>
</dbReference>
<evidence type="ECO:0000313" key="13">
    <source>
        <dbReference type="Proteomes" id="UP000019753"/>
    </source>
</evidence>
<evidence type="ECO:0000256" key="1">
    <source>
        <dbReference type="ARBA" id="ARBA00000085"/>
    </source>
</evidence>
<comment type="caution">
    <text evidence="12">The sequence shown here is derived from an EMBL/GenBank/DDBJ whole genome shotgun (WGS) entry which is preliminary data.</text>
</comment>
<dbReference type="InterPro" id="IPR001610">
    <property type="entry name" value="PAC"/>
</dbReference>
<dbReference type="InterPro" id="IPR004358">
    <property type="entry name" value="Sig_transdc_His_kin-like_C"/>
</dbReference>
<dbReference type="InterPro" id="IPR003661">
    <property type="entry name" value="HisK_dim/P_dom"/>
</dbReference>
<evidence type="ECO:0000313" key="12">
    <source>
        <dbReference type="EMBL" id="EYR63599.1"/>
    </source>
</evidence>
<dbReference type="Gene3D" id="3.30.450.20">
    <property type="entry name" value="PAS domain"/>
    <property type="match status" value="1"/>
</dbReference>
<dbReference type="InterPro" id="IPR003594">
    <property type="entry name" value="HATPase_dom"/>
</dbReference>
<evidence type="ECO:0000256" key="2">
    <source>
        <dbReference type="ARBA" id="ARBA00004236"/>
    </source>
</evidence>
<dbReference type="SMART" id="SM00065">
    <property type="entry name" value="GAF"/>
    <property type="match status" value="1"/>
</dbReference>
<dbReference type="FunFam" id="3.30.565.10:FF:000006">
    <property type="entry name" value="Sensor histidine kinase WalK"/>
    <property type="match status" value="1"/>
</dbReference>
<dbReference type="InterPro" id="IPR000700">
    <property type="entry name" value="PAS-assoc_C"/>
</dbReference>
<organism evidence="12 13">
    <name type="scientific">Actinotalea ferrariae CF5-4</name>
    <dbReference type="NCBI Taxonomy" id="948458"/>
    <lineage>
        <taxon>Bacteria</taxon>
        <taxon>Bacillati</taxon>
        <taxon>Actinomycetota</taxon>
        <taxon>Actinomycetes</taxon>
        <taxon>Micrococcales</taxon>
        <taxon>Cellulomonadaceae</taxon>
        <taxon>Actinotalea</taxon>
    </lineage>
</organism>
<comment type="catalytic activity">
    <reaction evidence="1">
        <text>ATP + protein L-histidine = ADP + protein N-phospho-L-histidine.</text>
        <dbReference type="EC" id="2.7.13.3"/>
    </reaction>
</comment>
<dbReference type="EC" id="2.7.13.3" evidence="3"/>
<dbReference type="Proteomes" id="UP000019753">
    <property type="component" value="Unassembled WGS sequence"/>
</dbReference>
<dbReference type="SUPFAM" id="SSF55874">
    <property type="entry name" value="ATPase domain of HSP90 chaperone/DNA topoisomerase II/histidine kinase"/>
    <property type="match status" value="1"/>
</dbReference>
<keyword evidence="13" id="KW-1185">Reference proteome</keyword>
<evidence type="ECO:0000256" key="7">
    <source>
        <dbReference type="ARBA" id="ARBA00023012"/>
    </source>
</evidence>
<dbReference type="SMART" id="SM00388">
    <property type="entry name" value="HisKA"/>
    <property type="match status" value="1"/>
</dbReference>
<dbReference type="GO" id="GO:0006355">
    <property type="term" value="P:regulation of DNA-templated transcription"/>
    <property type="evidence" value="ECO:0007669"/>
    <property type="project" value="InterPro"/>
</dbReference>
<dbReference type="SUPFAM" id="SSF55785">
    <property type="entry name" value="PYP-like sensor domain (PAS domain)"/>
    <property type="match status" value="1"/>
</dbReference>
<dbReference type="CDD" id="cd00082">
    <property type="entry name" value="HisKA"/>
    <property type="match status" value="1"/>
</dbReference>
<dbReference type="InterPro" id="IPR003018">
    <property type="entry name" value="GAF"/>
</dbReference>
<dbReference type="Pfam" id="PF01590">
    <property type="entry name" value="GAF"/>
    <property type="match status" value="1"/>
</dbReference>
<dbReference type="PROSITE" id="PS50113">
    <property type="entry name" value="PAC"/>
    <property type="match status" value="1"/>
</dbReference>
<keyword evidence="7" id="KW-0902">Two-component regulatory system</keyword>
<dbReference type="Pfam" id="PF00989">
    <property type="entry name" value="PAS"/>
    <property type="match status" value="1"/>
</dbReference>
<evidence type="ECO:0000259" key="11">
    <source>
        <dbReference type="PROSITE" id="PS50113"/>
    </source>
</evidence>
<dbReference type="Pfam" id="PF02518">
    <property type="entry name" value="HATPase_c"/>
    <property type="match status" value="1"/>
</dbReference>
<dbReference type="InterPro" id="IPR036890">
    <property type="entry name" value="HATPase_C_sf"/>
</dbReference>
<dbReference type="Gene3D" id="3.30.565.10">
    <property type="entry name" value="Histidine kinase-like ATPase, C-terminal domain"/>
    <property type="match status" value="1"/>
</dbReference>
<keyword evidence="6 12" id="KW-0418">Kinase</keyword>
<feature type="domain" description="Histidine kinase" evidence="9">
    <location>
        <begin position="315"/>
        <end position="533"/>
    </location>
</feature>
<dbReference type="InterPro" id="IPR005467">
    <property type="entry name" value="His_kinase_dom"/>
</dbReference>
<dbReference type="InterPro" id="IPR013767">
    <property type="entry name" value="PAS_fold"/>
</dbReference>
<gene>
    <name evidence="12" type="ORF">N866_19385</name>
</gene>
<keyword evidence="5" id="KW-0808">Transferase</keyword>
<dbReference type="PRINTS" id="PR00344">
    <property type="entry name" value="BCTRLSENSOR"/>
</dbReference>
<dbReference type="InterPro" id="IPR050736">
    <property type="entry name" value="Sensor_HK_Regulatory"/>
</dbReference>